<proteinExistence type="predicted"/>
<gene>
    <name evidence="1" type="ORF">H8K26_07815</name>
</gene>
<keyword evidence="2" id="KW-1185">Reference proteome</keyword>
<evidence type="ECO:0000313" key="1">
    <source>
        <dbReference type="EMBL" id="MBC3811347.1"/>
    </source>
</evidence>
<dbReference type="RefSeq" id="WP_190478573.1">
    <property type="nucleotide sequence ID" value="NZ_JACOFT010000002.1"/>
</dbReference>
<dbReference type="EMBL" id="JACOFT010000002">
    <property type="protein sequence ID" value="MBC3811347.1"/>
    <property type="molecule type" value="Genomic_DNA"/>
</dbReference>
<evidence type="ECO:0000313" key="2">
    <source>
        <dbReference type="Proteomes" id="UP000637632"/>
    </source>
</evidence>
<dbReference type="Proteomes" id="UP000637632">
    <property type="component" value="Unassembled WGS sequence"/>
</dbReference>
<protein>
    <submittedName>
        <fullName evidence="1">Uncharacterized protein</fullName>
    </submittedName>
</protein>
<sequence>MANPSVPRAGSPAHIAICYAVRMGGTARYSEIVQLLKPEHQSVFAFRQYVIQALLDLAYVTVGDDFLKATSAGKEYAGKHVADLLPRSQKYVGQIVPARSVVSTAALDVNRLRHTRPIRPGADDHLQIPSLMGNTRKLPSGEVIG</sequence>
<name>A0ABR6XF09_9BURK</name>
<organism evidence="1 2">
    <name type="scientific">Undibacterium aquatile</name>
    <dbReference type="NCBI Taxonomy" id="1537398"/>
    <lineage>
        <taxon>Bacteria</taxon>
        <taxon>Pseudomonadati</taxon>
        <taxon>Pseudomonadota</taxon>
        <taxon>Betaproteobacteria</taxon>
        <taxon>Burkholderiales</taxon>
        <taxon>Oxalobacteraceae</taxon>
        <taxon>Undibacterium</taxon>
    </lineage>
</organism>
<reference evidence="1 2" key="1">
    <citation type="submission" date="2020-08" db="EMBL/GenBank/DDBJ databases">
        <title>Novel species isolated from subtropical streams in China.</title>
        <authorList>
            <person name="Lu H."/>
        </authorList>
    </citation>
    <scope>NUCLEOTIDE SEQUENCE [LARGE SCALE GENOMIC DNA]</scope>
    <source>
        <strain evidence="1 2">CCTCC AB 2015119</strain>
    </source>
</reference>
<accession>A0ABR6XF09</accession>
<comment type="caution">
    <text evidence="1">The sequence shown here is derived from an EMBL/GenBank/DDBJ whole genome shotgun (WGS) entry which is preliminary data.</text>
</comment>